<evidence type="ECO:0000259" key="2">
    <source>
        <dbReference type="Pfam" id="PF00501"/>
    </source>
</evidence>
<dbReference type="PROSITE" id="PS00455">
    <property type="entry name" value="AMP_BINDING"/>
    <property type="match status" value="1"/>
</dbReference>
<evidence type="ECO:0000259" key="3">
    <source>
        <dbReference type="Pfam" id="PF13193"/>
    </source>
</evidence>
<dbReference type="Proteomes" id="UP000541154">
    <property type="component" value="Unassembled WGS sequence"/>
</dbReference>
<reference evidence="4 5" key="1">
    <citation type="submission" date="2019-04" db="EMBL/GenBank/DDBJ databases">
        <title>Aspergillus burnettii sp. nov., novel species from soil in southeast Queensland.</title>
        <authorList>
            <person name="Gilchrist C.L.M."/>
            <person name="Pitt J.I."/>
            <person name="Lange L."/>
            <person name="Lacey H.J."/>
            <person name="Vuong D."/>
            <person name="Midgley D.J."/>
            <person name="Greenfield P."/>
            <person name="Bradbury M."/>
            <person name="Lacey E."/>
            <person name="Busk P.K."/>
            <person name="Pilgaard B."/>
            <person name="Chooi Y.H."/>
            <person name="Piggott A.M."/>
        </authorList>
    </citation>
    <scope>NUCLEOTIDE SEQUENCE [LARGE SCALE GENOMIC DNA]</scope>
    <source>
        <strain evidence="4 5">FRR 5400</strain>
    </source>
</reference>
<name>A0A8H6AE63_PETAA</name>
<dbReference type="Gene3D" id="3.40.50.12780">
    <property type="entry name" value="N-terminal domain of ligase-like"/>
    <property type="match status" value="1"/>
</dbReference>
<sequence length="544" mass="61847">MTGKPFQVPQEPFLIELFHHWRESPQHILIRDRNYEKEATVSEFLQDILIQCQFISERLDSEIHSQLQEPTHDVFIALLARPGYEFAVLFFAIYGLGAVAVPLAPRLFAEEVNSGHIYVSRVNAYVLEPQPMKETDPQFVLCRDKKKINPEKGFSLLYTSGTTGLPKSVLYSRRSACIGFKAYADLMGLSSRDTWLHNQPLHWKRGFDFFLVCIFSGACFELCNQVYNSTWFWWRMRQRGVTIVYMGPMLLDSLVESLKTIQQNWPHMQYEEALNGLQNVRFLGSGLMRVPQSTKDTWRALRRGRPLVILYGTTEVAGLLSMTDWKSNASVPPDCCGTGVPPLELKVDDNGEICVRGPQLMKRYISGNPHAMDDAFDGQGFFKTGDFGRIEDGKVFVLGRRSQDVIRFLGWKIYGPEIEDALCEHPHVSRALVVGVAEPGVDQRLAALLVERLGSPRFCLLDLRRWLAIERGILAFKLPTLLRTIPEGHPLPVTDSGKPMKSRISNDFFNEVEVSHGRTERWDLSAEEPEIGNRPWDWEGGAAA</sequence>
<evidence type="ECO:0000313" key="5">
    <source>
        <dbReference type="Proteomes" id="UP000541154"/>
    </source>
</evidence>
<feature type="domain" description="AMP-dependent synthetase/ligase" evidence="2">
    <location>
        <begin position="143"/>
        <end position="364"/>
    </location>
</feature>
<dbReference type="Pfam" id="PF00501">
    <property type="entry name" value="AMP-binding"/>
    <property type="match status" value="1"/>
</dbReference>
<evidence type="ECO:0008006" key="6">
    <source>
        <dbReference type="Google" id="ProtNLM"/>
    </source>
</evidence>
<feature type="domain" description="AMP-binding enzyme C-terminal" evidence="3">
    <location>
        <begin position="417"/>
        <end position="498"/>
    </location>
</feature>
<dbReference type="InterPro" id="IPR042099">
    <property type="entry name" value="ANL_N_sf"/>
</dbReference>
<dbReference type="PANTHER" id="PTHR43201:SF8">
    <property type="entry name" value="ACYL-COA SYNTHETASE FAMILY MEMBER 3"/>
    <property type="match status" value="1"/>
</dbReference>
<dbReference type="Pfam" id="PF13193">
    <property type="entry name" value="AMP-binding_C"/>
    <property type="match status" value="1"/>
</dbReference>
<evidence type="ECO:0000313" key="4">
    <source>
        <dbReference type="EMBL" id="KAF5865360.1"/>
    </source>
</evidence>
<dbReference type="InterPro" id="IPR020845">
    <property type="entry name" value="AMP-binding_CS"/>
</dbReference>
<dbReference type="InterPro" id="IPR025110">
    <property type="entry name" value="AMP-bd_C"/>
</dbReference>
<dbReference type="EMBL" id="SPNV01000020">
    <property type="protein sequence ID" value="KAF5865360.1"/>
    <property type="molecule type" value="Genomic_DNA"/>
</dbReference>
<comment type="similarity">
    <text evidence="1">Belongs to the ATP-dependent AMP-binding enzyme family.</text>
</comment>
<gene>
    <name evidence="4" type="ORF">ETB97_004171</name>
</gene>
<dbReference type="InterPro" id="IPR045851">
    <property type="entry name" value="AMP-bd_C_sf"/>
</dbReference>
<dbReference type="InterPro" id="IPR000873">
    <property type="entry name" value="AMP-dep_synth/lig_dom"/>
</dbReference>
<keyword evidence="5" id="KW-1185">Reference proteome</keyword>
<dbReference type="PANTHER" id="PTHR43201">
    <property type="entry name" value="ACYL-COA SYNTHETASE"/>
    <property type="match status" value="1"/>
</dbReference>
<evidence type="ECO:0000256" key="1">
    <source>
        <dbReference type="ARBA" id="ARBA00006432"/>
    </source>
</evidence>
<accession>A0A8H6AE63</accession>
<dbReference type="SUPFAM" id="SSF56801">
    <property type="entry name" value="Acetyl-CoA synthetase-like"/>
    <property type="match status" value="1"/>
</dbReference>
<comment type="caution">
    <text evidence="4">The sequence shown here is derived from an EMBL/GenBank/DDBJ whole genome shotgun (WGS) entry which is preliminary data.</text>
</comment>
<organism evidence="4 5">
    <name type="scientific">Petromyces alliaceus</name>
    <name type="common">Aspergillus alliaceus</name>
    <dbReference type="NCBI Taxonomy" id="209559"/>
    <lineage>
        <taxon>Eukaryota</taxon>
        <taxon>Fungi</taxon>
        <taxon>Dikarya</taxon>
        <taxon>Ascomycota</taxon>
        <taxon>Pezizomycotina</taxon>
        <taxon>Eurotiomycetes</taxon>
        <taxon>Eurotiomycetidae</taxon>
        <taxon>Eurotiales</taxon>
        <taxon>Aspergillaceae</taxon>
        <taxon>Aspergillus</taxon>
        <taxon>Aspergillus subgen. Circumdati</taxon>
    </lineage>
</organism>
<dbReference type="AlphaFoldDB" id="A0A8H6AE63"/>
<dbReference type="GO" id="GO:0006631">
    <property type="term" value="P:fatty acid metabolic process"/>
    <property type="evidence" value="ECO:0007669"/>
    <property type="project" value="TreeGrafter"/>
</dbReference>
<dbReference type="Gene3D" id="3.30.300.30">
    <property type="match status" value="1"/>
</dbReference>
<protein>
    <recommendedName>
        <fullName evidence="6">AMP-dependent synthetase/ligase domain-containing protein</fullName>
    </recommendedName>
</protein>
<proteinExistence type="inferred from homology"/>
<dbReference type="GO" id="GO:0031956">
    <property type="term" value="F:medium-chain fatty acid-CoA ligase activity"/>
    <property type="evidence" value="ECO:0007669"/>
    <property type="project" value="TreeGrafter"/>
</dbReference>